<evidence type="ECO:0000313" key="2">
    <source>
        <dbReference type="EMBL" id="KAG5177127.1"/>
    </source>
</evidence>
<feature type="non-terminal residue" evidence="2">
    <location>
        <position position="1"/>
    </location>
</feature>
<sequence length="56" mass="6401">FGGINYQIEHHLFPSMCHMHYARVAPVVRATCAEFAIPYSAHDTLWSAYASYLRSL</sequence>
<dbReference type="AlphaFoldDB" id="A0A835YNM2"/>
<dbReference type="PANTHER" id="PTHR19353">
    <property type="entry name" value="FATTY ACID DESATURASE 2"/>
    <property type="match status" value="1"/>
</dbReference>
<evidence type="ECO:0000313" key="3">
    <source>
        <dbReference type="Proteomes" id="UP000664859"/>
    </source>
</evidence>
<dbReference type="EMBL" id="JAFCMP010000529">
    <property type="protein sequence ID" value="KAG5177127.1"/>
    <property type="molecule type" value="Genomic_DNA"/>
</dbReference>
<dbReference type="GO" id="GO:0016717">
    <property type="term" value="F:oxidoreductase activity, acting on paired donors, with oxidation of a pair of donors resulting in the reduction of molecular oxygen to two molecules of water"/>
    <property type="evidence" value="ECO:0007669"/>
    <property type="project" value="TreeGrafter"/>
</dbReference>
<dbReference type="GO" id="GO:0008610">
    <property type="term" value="P:lipid biosynthetic process"/>
    <property type="evidence" value="ECO:0007669"/>
    <property type="project" value="UniProtKB-ARBA"/>
</dbReference>
<name>A0A835YNM2_9STRA</name>
<dbReference type="PANTHER" id="PTHR19353:SF19">
    <property type="entry name" value="DELTA(5) FATTY ACID DESATURASE C-RELATED"/>
    <property type="match status" value="1"/>
</dbReference>
<feature type="domain" description="Fatty acid desaturase" evidence="1">
    <location>
        <begin position="1"/>
        <end position="40"/>
    </location>
</feature>
<organism evidence="2 3">
    <name type="scientific">Tribonema minus</name>
    <dbReference type="NCBI Taxonomy" id="303371"/>
    <lineage>
        <taxon>Eukaryota</taxon>
        <taxon>Sar</taxon>
        <taxon>Stramenopiles</taxon>
        <taxon>Ochrophyta</taxon>
        <taxon>PX clade</taxon>
        <taxon>Xanthophyceae</taxon>
        <taxon>Tribonematales</taxon>
        <taxon>Tribonemataceae</taxon>
        <taxon>Tribonema</taxon>
    </lineage>
</organism>
<keyword evidence="3" id="KW-1185">Reference proteome</keyword>
<dbReference type="Proteomes" id="UP000664859">
    <property type="component" value="Unassembled WGS sequence"/>
</dbReference>
<dbReference type="InterPro" id="IPR012171">
    <property type="entry name" value="Fatty_acid_desaturase"/>
</dbReference>
<feature type="non-terminal residue" evidence="2">
    <location>
        <position position="56"/>
    </location>
</feature>
<dbReference type="InterPro" id="IPR005804">
    <property type="entry name" value="FA_desaturase_dom"/>
</dbReference>
<accession>A0A835YNM2</accession>
<dbReference type="GO" id="GO:0016020">
    <property type="term" value="C:membrane"/>
    <property type="evidence" value="ECO:0007669"/>
    <property type="project" value="TreeGrafter"/>
</dbReference>
<comment type="caution">
    <text evidence="2">The sequence shown here is derived from an EMBL/GenBank/DDBJ whole genome shotgun (WGS) entry which is preliminary data.</text>
</comment>
<dbReference type="Pfam" id="PF00487">
    <property type="entry name" value="FA_desaturase"/>
    <property type="match status" value="1"/>
</dbReference>
<evidence type="ECO:0000259" key="1">
    <source>
        <dbReference type="Pfam" id="PF00487"/>
    </source>
</evidence>
<proteinExistence type="predicted"/>
<dbReference type="OrthoDB" id="260091at2759"/>
<gene>
    <name evidence="2" type="ORF">JKP88DRAFT_150961</name>
</gene>
<protein>
    <recommendedName>
        <fullName evidence="1">Fatty acid desaturase domain-containing protein</fullName>
    </recommendedName>
</protein>
<reference evidence="2" key="1">
    <citation type="submission" date="2021-02" db="EMBL/GenBank/DDBJ databases">
        <title>First Annotated Genome of the Yellow-green Alga Tribonema minus.</title>
        <authorList>
            <person name="Mahan K.M."/>
        </authorList>
    </citation>
    <scope>NUCLEOTIDE SEQUENCE</scope>
    <source>
        <strain evidence="2">UTEX B ZZ1240</strain>
    </source>
</reference>